<dbReference type="GO" id="GO:0005975">
    <property type="term" value="P:carbohydrate metabolic process"/>
    <property type="evidence" value="ECO:0007669"/>
    <property type="project" value="InterPro"/>
</dbReference>
<organism evidence="3">
    <name type="scientific">Sulfurisphaera javensis</name>
    <dbReference type="NCBI Taxonomy" id="2049879"/>
    <lineage>
        <taxon>Archaea</taxon>
        <taxon>Thermoproteota</taxon>
        <taxon>Thermoprotei</taxon>
        <taxon>Sulfolobales</taxon>
        <taxon>Sulfolobaceae</taxon>
        <taxon>Sulfurisphaera</taxon>
    </lineage>
</organism>
<dbReference type="GeneID" id="92355665"/>
<dbReference type="Pfam" id="PF00723">
    <property type="entry name" value="Glyco_hydro_15"/>
    <property type="match status" value="1"/>
</dbReference>
<evidence type="ECO:0000313" key="3">
    <source>
        <dbReference type="EMBL" id="BFH74770.1"/>
    </source>
</evidence>
<name>A0AAT9GVC0_9CREN</name>
<dbReference type="InterPro" id="IPR011613">
    <property type="entry name" value="GH15-like"/>
</dbReference>
<dbReference type="EMBL" id="AP031322">
    <property type="protein sequence ID" value="BFH74770.1"/>
    <property type="molecule type" value="Genomic_DNA"/>
</dbReference>
<evidence type="ECO:0000256" key="1">
    <source>
        <dbReference type="SAM" id="Phobius"/>
    </source>
</evidence>
<feature type="domain" description="GH15-like" evidence="2">
    <location>
        <begin position="246"/>
        <end position="534"/>
    </location>
</feature>
<accession>A0AAT9GVC0</accession>
<evidence type="ECO:0000259" key="2">
    <source>
        <dbReference type="Pfam" id="PF00723"/>
    </source>
</evidence>
<reference evidence="3" key="1">
    <citation type="submission" date="2024-03" db="EMBL/GenBank/DDBJ databases">
        <title>Complete genome sequence of Sulfurisphaera javensis strain KD-1.</title>
        <authorList>
            <person name="Sakai H."/>
            <person name="Nur N."/>
            <person name="Suwanto A."/>
            <person name="Kurosawa N."/>
        </authorList>
    </citation>
    <scope>NUCLEOTIDE SEQUENCE</scope>
    <source>
        <strain evidence="3">KD-1</strain>
    </source>
</reference>
<sequence length="594" mass="67367">MVKSRSIIIVVIAILFLILAISFFPSTKKSSIEKTTFTFPNYFVVHNLVIYDSPSYLLLNNWVNESIWISTGIPEPNALLNNLPNLPPTITNLYVGPYGLLNFTLSVNANTSLAYLNLNNCIILETNKGNITILEPPYTPYFLILFSLNSTTAVTIKPTSMRISSSLFVINETLPIYILTNGTFPLGKGKWFIEVSVLEKPNSSILALIKLNKMEVTKWLDKSKSTNLPSNLKKEYYLSLLIVKDDQNPYLGTFSASPSPIYLYSWVRDSAFSALALQYSGHYHSALKYWLWLSKAEELYPGVFYTRYNFYNGNPDTTFGIPELDGIGLFEIGIYSYYNLTGNVSFLRSVFPTLEKIVEYQIKEINSSPYHLLPQDLSVWEDRDAYHFWTEAFNDLGLYYAVKIYKALGFENYTVIEKYEEMLNQSIISNFWQGSYFASALGTSVIFENGKSETVLSPEPPSIDSATLLPLDLGYLPVTSNYSLTNFETVKSKLTINGGLARFYGDDYHYDEYLYDSTGPNPPWIITTLFEALYFEKLGNYSQALNLMNWAYQHSQHGLLPEAVNPVSPSYPLPTTSPLTWSSAMFIIVALNYN</sequence>
<dbReference type="GO" id="GO:0004553">
    <property type="term" value="F:hydrolase activity, hydrolyzing O-glycosyl compounds"/>
    <property type="evidence" value="ECO:0007669"/>
    <property type="project" value="TreeGrafter"/>
</dbReference>
<dbReference type="KEGG" id="sjv:SJAV_27140"/>
<protein>
    <submittedName>
        <fullName evidence="3">Glycoside hydrolase family 15 protein</fullName>
    </submittedName>
</protein>
<dbReference type="PANTHER" id="PTHR31616">
    <property type="entry name" value="TREHALASE"/>
    <property type="match status" value="1"/>
</dbReference>
<gene>
    <name evidence="3" type="ORF">SJAV_27140</name>
</gene>
<dbReference type="RefSeq" id="WP_369610246.1">
    <property type="nucleotide sequence ID" value="NZ_AP031322.1"/>
</dbReference>
<feature type="transmembrane region" description="Helical" evidence="1">
    <location>
        <begin position="7"/>
        <end position="24"/>
    </location>
</feature>
<dbReference type="InterPro" id="IPR012341">
    <property type="entry name" value="6hp_glycosidase-like_sf"/>
</dbReference>
<keyword evidence="1" id="KW-0472">Membrane</keyword>
<proteinExistence type="predicted"/>
<dbReference type="SUPFAM" id="SSF48208">
    <property type="entry name" value="Six-hairpin glycosidases"/>
    <property type="match status" value="1"/>
</dbReference>
<dbReference type="AlphaFoldDB" id="A0AAT9GVC0"/>
<dbReference type="Gene3D" id="1.50.10.10">
    <property type="match status" value="1"/>
</dbReference>
<dbReference type="InterPro" id="IPR008928">
    <property type="entry name" value="6-hairpin_glycosidase_sf"/>
</dbReference>
<keyword evidence="1" id="KW-0812">Transmembrane</keyword>
<keyword evidence="1" id="KW-1133">Transmembrane helix</keyword>
<dbReference type="PANTHER" id="PTHR31616:SF13">
    <property type="entry name" value="GLUCAN 1,4-ALPHA-GLUCOSIDASE"/>
    <property type="match status" value="1"/>
</dbReference>
<keyword evidence="3" id="KW-0378">Hydrolase</keyword>